<keyword evidence="3" id="KW-1003">Cell membrane</keyword>
<evidence type="ECO:0000313" key="10">
    <source>
        <dbReference type="Proteomes" id="UP000446768"/>
    </source>
</evidence>
<reference evidence="9 10" key="1">
    <citation type="submission" date="2019-11" db="EMBL/GenBank/DDBJ databases">
        <title>Novel species isolated from a subtropical stream in China.</title>
        <authorList>
            <person name="Lu H."/>
        </authorList>
    </citation>
    <scope>NUCLEOTIDE SEQUENCE [LARGE SCALE GENOMIC DNA]</scope>
    <source>
        <strain evidence="9 10">FT92W</strain>
    </source>
</reference>
<feature type="domain" description="ABC transmembrane type-1" evidence="8">
    <location>
        <begin position="71"/>
        <end position="283"/>
    </location>
</feature>
<organism evidence="9 10">
    <name type="scientific">Pseudoduganella rivuli</name>
    <dbReference type="NCBI Taxonomy" id="2666085"/>
    <lineage>
        <taxon>Bacteria</taxon>
        <taxon>Pseudomonadati</taxon>
        <taxon>Pseudomonadota</taxon>
        <taxon>Betaproteobacteria</taxon>
        <taxon>Burkholderiales</taxon>
        <taxon>Oxalobacteraceae</taxon>
        <taxon>Telluria group</taxon>
        <taxon>Pseudoduganella</taxon>
    </lineage>
</organism>
<evidence type="ECO:0000256" key="4">
    <source>
        <dbReference type="ARBA" id="ARBA00022692"/>
    </source>
</evidence>
<dbReference type="AlphaFoldDB" id="A0A7X2IQK7"/>
<dbReference type="CDD" id="cd06261">
    <property type="entry name" value="TM_PBP2"/>
    <property type="match status" value="1"/>
</dbReference>
<sequence>MSGFALHRSHPANGLFVLPFVVTYAVLVLWPLLKGVAISLQDYDLLSNDSFYVGMQNFVELGSDDGFRRVVWNTLTFVAISTPVFVVVSLALALALNRPGKLCAILRGTFFSASVFSVTIVTLVWNLALMPERGLIAQLLAFLGLPEVTPLASDWLALPMLAVVTVWWIIGLPMIVFLAALQQIPADIYEAAALDNTSRWRTLTRITLPMMSRTIALVAVIEIIRQAQVFPQMWLMTGGGPNNSTRSIVQFVYEQAYMDLSLGYASAASHVLFAAMLLGVSLQLWLERERKAPQ</sequence>
<feature type="transmembrane region" description="Helical" evidence="7">
    <location>
        <begin position="108"/>
        <end position="128"/>
    </location>
</feature>
<dbReference type="Pfam" id="PF00528">
    <property type="entry name" value="BPD_transp_1"/>
    <property type="match status" value="1"/>
</dbReference>
<comment type="caution">
    <text evidence="9">The sequence shown here is derived from an EMBL/GenBank/DDBJ whole genome shotgun (WGS) entry which is preliminary data.</text>
</comment>
<accession>A0A7X2IQK7</accession>
<keyword evidence="10" id="KW-1185">Reference proteome</keyword>
<dbReference type="RefSeq" id="WP_154377866.1">
    <property type="nucleotide sequence ID" value="NZ_WKJJ01000014.1"/>
</dbReference>
<evidence type="ECO:0000256" key="1">
    <source>
        <dbReference type="ARBA" id="ARBA00004651"/>
    </source>
</evidence>
<dbReference type="PANTHER" id="PTHR30193:SF37">
    <property type="entry name" value="INNER MEMBRANE ABC TRANSPORTER PERMEASE PROTEIN YCJO"/>
    <property type="match status" value="1"/>
</dbReference>
<dbReference type="GO" id="GO:0055085">
    <property type="term" value="P:transmembrane transport"/>
    <property type="evidence" value="ECO:0007669"/>
    <property type="project" value="InterPro"/>
</dbReference>
<feature type="transmembrane region" description="Helical" evidence="7">
    <location>
        <begin position="12"/>
        <end position="33"/>
    </location>
</feature>
<protein>
    <submittedName>
        <fullName evidence="9">ABC transporter permease subunit</fullName>
    </submittedName>
</protein>
<evidence type="ECO:0000256" key="7">
    <source>
        <dbReference type="RuleBase" id="RU363032"/>
    </source>
</evidence>
<proteinExistence type="inferred from homology"/>
<dbReference type="InterPro" id="IPR000515">
    <property type="entry name" value="MetI-like"/>
</dbReference>
<keyword evidence="2 7" id="KW-0813">Transport</keyword>
<dbReference type="InterPro" id="IPR051393">
    <property type="entry name" value="ABC_transporter_permease"/>
</dbReference>
<dbReference type="EMBL" id="WKJJ01000014">
    <property type="protein sequence ID" value="MRV74361.1"/>
    <property type="molecule type" value="Genomic_DNA"/>
</dbReference>
<keyword evidence="6 7" id="KW-0472">Membrane</keyword>
<feature type="transmembrane region" description="Helical" evidence="7">
    <location>
        <begin position="70"/>
        <end position="96"/>
    </location>
</feature>
<dbReference type="SUPFAM" id="SSF161098">
    <property type="entry name" value="MetI-like"/>
    <property type="match status" value="1"/>
</dbReference>
<feature type="transmembrane region" description="Helical" evidence="7">
    <location>
        <begin position="155"/>
        <end position="181"/>
    </location>
</feature>
<evidence type="ECO:0000259" key="8">
    <source>
        <dbReference type="PROSITE" id="PS50928"/>
    </source>
</evidence>
<feature type="transmembrane region" description="Helical" evidence="7">
    <location>
        <begin position="267"/>
        <end position="286"/>
    </location>
</feature>
<evidence type="ECO:0000256" key="5">
    <source>
        <dbReference type="ARBA" id="ARBA00022989"/>
    </source>
</evidence>
<name>A0A7X2IQK7_9BURK</name>
<gene>
    <name evidence="9" type="ORF">GJ700_21880</name>
</gene>
<comment type="similarity">
    <text evidence="7">Belongs to the binding-protein-dependent transport system permease family.</text>
</comment>
<evidence type="ECO:0000313" key="9">
    <source>
        <dbReference type="EMBL" id="MRV74361.1"/>
    </source>
</evidence>
<dbReference type="PROSITE" id="PS50928">
    <property type="entry name" value="ABC_TM1"/>
    <property type="match status" value="1"/>
</dbReference>
<comment type="subcellular location">
    <subcellularLocation>
        <location evidence="1 7">Cell membrane</location>
        <topology evidence="1 7">Multi-pass membrane protein</topology>
    </subcellularLocation>
</comment>
<keyword evidence="4 7" id="KW-0812">Transmembrane</keyword>
<evidence type="ECO:0000256" key="2">
    <source>
        <dbReference type="ARBA" id="ARBA00022448"/>
    </source>
</evidence>
<evidence type="ECO:0000256" key="6">
    <source>
        <dbReference type="ARBA" id="ARBA00023136"/>
    </source>
</evidence>
<feature type="transmembrane region" description="Helical" evidence="7">
    <location>
        <begin position="202"/>
        <end position="224"/>
    </location>
</feature>
<dbReference type="GO" id="GO:0005886">
    <property type="term" value="C:plasma membrane"/>
    <property type="evidence" value="ECO:0007669"/>
    <property type="project" value="UniProtKB-SubCell"/>
</dbReference>
<dbReference type="InterPro" id="IPR035906">
    <property type="entry name" value="MetI-like_sf"/>
</dbReference>
<dbReference type="PANTHER" id="PTHR30193">
    <property type="entry name" value="ABC TRANSPORTER PERMEASE PROTEIN"/>
    <property type="match status" value="1"/>
</dbReference>
<dbReference type="Proteomes" id="UP000446768">
    <property type="component" value="Unassembled WGS sequence"/>
</dbReference>
<evidence type="ECO:0000256" key="3">
    <source>
        <dbReference type="ARBA" id="ARBA00022475"/>
    </source>
</evidence>
<keyword evidence="5 7" id="KW-1133">Transmembrane helix</keyword>
<dbReference type="Gene3D" id="1.10.3720.10">
    <property type="entry name" value="MetI-like"/>
    <property type="match status" value="1"/>
</dbReference>